<accession>A0A0E9W0M0</accession>
<protein>
    <submittedName>
        <fullName evidence="1">Uncharacterized protein</fullName>
    </submittedName>
</protein>
<organism evidence="1">
    <name type="scientific">Anguilla anguilla</name>
    <name type="common">European freshwater eel</name>
    <name type="synonym">Muraena anguilla</name>
    <dbReference type="NCBI Taxonomy" id="7936"/>
    <lineage>
        <taxon>Eukaryota</taxon>
        <taxon>Metazoa</taxon>
        <taxon>Chordata</taxon>
        <taxon>Craniata</taxon>
        <taxon>Vertebrata</taxon>
        <taxon>Euteleostomi</taxon>
        <taxon>Actinopterygii</taxon>
        <taxon>Neopterygii</taxon>
        <taxon>Teleostei</taxon>
        <taxon>Anguilliformes</taxon>
        <taxon>Anguillidae</taxon>
        <taxon>Anguilla</taxon>
    </lineage>
</organism>
<dbReference type="EMBL" id="GBXM01025467">
    <property type="protein sequence ID" value="JAH83110.1"/>
    <property type="molecule type" value="Transcribed_RNA"/>
</dbReference>
<evidence type="ECO:0000313" key="1">
    <source>
        <dbReference type="EMBL" id="JAH83110.1"/>
    </source>
</evidence>
<reference evidence="1" key="2">
    <citation type="journal article" date="2015" name="Fish Shellfish Immunol.">
        <title>Early steps in the European eel (Anguilla anguilla)-Vibrio vulnificus interaction in the gills: Role of the RtxA13 toxin.</title>
        <authorList>
            <person name="Callol A."/>
            <person name="Pajuelo D."/>
            <person name="Ebbesson L."/>
            <person name="Teles M."/>
            <person name="MacKenzie S."/>
            <person name="Amaro C."/>
        </authorList>
    </citation>
    <scope>NUCLEOTIDE SEQUENCE</scope>
</reference>
<sequence length="34" mass="3947">MYFSSMHYCMDPMAIAIYLILNLTCTCHINAHSH</sequence>
<reference evidence="1" key="1">
    <citation type="submission" date="2014-11" db="EMBL/GenBank/DDBJ databases">
        <authorList>
            <person name="Amaro Gonzalez C."/>
        </authorList>
    </citation>
    <scope>NUCLEOTIDE SEQUENCE</scope>
</reference>
<dbReference type="AlphaFoldDB" id="A0A0E9W0M0"/>
<proteinExistence type="predicted"/>
<name>A0A0E9W0M0_ANGAN</name>